<evidence type="ECO:0000313" key="1">
    <source>
        <dbReference type="EMBL" id="SVA95495.1"/>
    </source>
</evidence>
<reference evidence="1" key="1">
    <citation type="submission" date="2018-05" db="EMBL/GenBank/DDBJ databases">
        <authorList>
            <person name="Lanie J.A."/>
            <person name="Ng W.-L."/>
            <person name="Kazmierczak K.M."/>
            <person name="Andrzejewski T.M."/>
            <person name="Davidsen T.M."/>
            <person name="Wayne K.J."/>
            <person name="Tettelin H."/>
            <person name="Glass J.I."/>
            <person name="Rusch D."/>
            <person name="Podicherti R."/>
            <person name="Tsui H.-C.T."/>
            <person name="Winkler M.E."/>
        </authorList>
    </citation>
    <scope>NUCLEOTIDE SEQUENCE</scope>
</reference>
<dbReference type="AlphaFoldDB" id="A0A382A1V0"/>
<gene>
    <name evidence="1" type="ORF">METZ01_LOCUS148349</name>
</gene>
<sequence length="37" mass="4431">MTNPKKAYDRIYAYYIKKGYTHEEADHVARNIADKQK</sequence>
<dbReference type="EMBL" id="UINC01023572">
    <property type="protein sequence ID" value="SVA95495.1"/>
    <property type="molecule type" value="Genomic_DNA"/>
</dbReference>
<accession>A0A382A1V0</accession>
<name>A0A382A1V0_9ZZZZ</name>
<organism evidence="1">
    <name type="scientific">marine metagenome</name>
    <dbReference type="NCBI Taxonomy" id="408172"/>
    <lineage>
        <taxon>unclassified sequences</taxon>
        <taxon>metagenomes</taxon>
        <taxon>ecological metagenomes</taxon>
    </lineage>
</organism>
<protein>
    <submittedName>
        <fullName evidence="1">Uncharacterized protein</fullName>
    </submittedName>
</protein>
<proteinExistence type="predicted"/>